<accession>A0A858SMH4</accession>
<sequence>MRFLFLIAALMVPDMTRADNADYAAFLLEESLLENKLDNGVIHVNGREFLMGDLHEWPKASADIRVKFIVRSSVWLRQFLDSDPVLMYQDFEILRTRDSSFTGVRYLAHQMELAPDPPRDCAHCNFDLTLDPILQVNGYDTYAGQFGRLYFLPENSAIAHGFRCYLKADGAQTGELRFCSVTVVYPYATNIVLNGSRIHPGTVAEYGPGFAAIAGRMLEVITCIDITDRPGFKQPAASSRLLESHPGLTGCDIDLAG</sequence>
<reference evidence="1 2" key="1">
    <citation type="submission" date="2020-02" db="EMBL/GenBank/DDBJ databases">
        <title>Genome sequence of Roseobacter ponti.</title>
        <authorList>
            <person name="Hollensteiner J."/>
            <person name="Schneider D."/>
            <person name="Poehlein A."/>
            <person name="Daniel R."/>
        </authorList>
    </citation>
    <scope>NUCLEOTIDE SEQUENCE [LARGE SCALE GENOMIC DNA]</scope>
    <source>
        <strain evidence="1 2">DSM 106830</strain>
    </source>
</reference>
<dbReference type="Proteomes" id="UP000503308">
    <property type="component" value="Chromosome"/>
</dbReference>
<gene>
    <name evidence="1" type="ORF">G3256_02190</name>
</gene>
<proteinExistence type="predicted"/>
<dbReference type="AlphaFoldDB" id="A0A858SMH4"/>
<dbReference type="EMBL" id="CP048788">
    <property type="protein sequence ID" value="QJF50059.1"/>
    <property type="molecule type" value="Genomic_DNA"/>
</dbReference>
<keyword evidence="2" id="KW-1185">Reference proteome</keyword>
<evidence type="ECO:0000313" key="1">
    <source>
        <dbReference type="EMBL" id="QJF50059.1"/>
    </source>
</evidence>
<protein>
    <submittedName>
        <fullName evidence="1">Uncharacterized protein</fullName>
    </submittedName>
</protein>
<dbReference type="KEGG" id="rpon:G3256_02190"/>
<name>A0A858SMH4_9RHOB</name>
<evidence type="ECO:0000313" key="2">
    <source>
        <dbReference type="Proteomes" id="UP000503308"/>
    </source>
</evidence>
<organism evidence="1 2">
    <name type="scientific">Roseobacter ponti</name>
    <dbReference type="NCBI Taxonomy" id="1891787"/>
    <lineage>
        <taxon>Bacteria</taxon>
        <taxon>Pseudomonadati</taxon>
        <taxon>Pseudomonadota</taxon>
        <taxon>Alphaproteobacteria</taxon>
        <taxon>Rhodobacterales</taxon>
        <taxon>Roseobacteraceae</taxon>
        <taxon>Roseobacter</taxon>
    </lineage>
</organism>
<dbReference type="RefSeq" id="WP_169639283.1">
    <property type="nucleotide sequence ID" value="NZ_CP048788.1"/>
</dbReference>